<dbReference type="InterPro" id="IPR013538">
    <property type="entry name" value="ASHA1/2-like_C"/>
</dbReference>
<dbReference type="Gene3D" id="3.30.530.20">
    <property type="match status" value="1"/>
</dbReference>
<protein>
    <submittedName>
        <fullName evidence="3">SRPBCC domain-containing protein</fullName>
    </submittedName>
</protein>
<dbReference type="EMBL" id="VICH01000002">
    <property type="protein sequence ID" value="TQV69982.1"/>
    <property type="molecule type" value="Genomic_DNA"/>
</dbReference>
<feature type="domain" description="Activator of Hsp90 ATPase homologue 1/2-like C-terminal" evidence="2">
    <location>
        <begin position="13"/>
        <end position="128"/>
    </location>
</feature>
<dbReference type="OrthoDB" id="8755073at2"/>
<comment type="caution">
    <text evidence="3">The sequence shown here is derived from an EMBL/GenBank/DDBJ whole genome shotgun (WGS) entry which is preliminary data.</text>
</comment>
<dbReference type="SUPFAM" id="SSF55961">
    <property type="entry name" value="Bet v1-like"/>
    <property type="match status" value="1"/>
</dbReference>
<evidence type="ECO:0000313" key="3">
    <source>
        <dbReference type="EMBL" id="TQV69982.1"/>
    </source>
</evidence>
<dbReference type="AlphaFoldDB" id="A0A545SYE5"/>
<name>A0A545SYE5_9RHOB</name>
<evidence type="ECO:0000256" key="1">
    <source>
        <dbReference type="ARBA" id="ARBA00006817"/>
    </source>
</evidence>
<evidence type="ECO:0000313" key="4">
    <source>
        <dbReference type="Proteomes" id="UP000315816"/>
    </source>
</evidence>
<dbReference type="Pfam" id="PF08327">
    <property type="entry name" value="AHSA1"/>
    <property type="match status" value="1"/>
</dbReference>
<reference evidence="3 4" key="1">
    <citation type="submission" date="2019-06" db="EMBL/GenBank/DDBJ databases">
        <title>A novel species of marine bacteria.</title>
        <authorList>
            <person name="Wang Y."/>
        </authorList>
    </citation>
    <scope>NUCLEOTIDE SEQUENCE [LARGE SCALE GENOMIC DNA]</scope>
    <source>
        <strain evidence="3 4">MA1-10</strain>
    </source>
</reference>
<evidence type="ECO:0000259" key="2">
    <source>
        <dbReference type="Pfam" id="PF08327"/>
    </source>
</evidence>
<keyword evidence="4" id="KW-1185">Reference proteome</keyword>
<proteinExistence type="inferred from homology"/>
<dbReference type="Proteomes" id="UP000315816">
    <property type="component" value="Unassembled WGS sequence"/>
</dbReference>
<sequence>MRDAFIQQIDIEASIETVFDHFVKPEFMVRWMGEFARLDAQDGGLFSVDIDGVLIRGEYTKIDRPTFIEIAWGEAGNELMPPGSTQLSISLQDRGGSTSLTLTHSGLQDSEFEKHAYGWPIFLARLDSASRGQDPGAYPWSETN</sequence>
<dbReference type="RefSeq" id="WP_142851963.1">
    <property type="nucleotide sequence ID" value="NZ_FXWW01000001.1"/>
</dbReference>
<organism evidence="3 4">
    <name type="scientific">Aliiroseovarius halocynthiae</name>
    <dbReference type="NCBI Taxonomy" id="985055"/>
    <lineage>
        <taxon>Bacteria</taxon>
        <taxon>Pseudomonadati</taxon>
        <taxon>Pseudomonadota</taxon>
        <taxon>Alphaproteobacteria</taxon>
        <taxon>Rhodobacterales</taxon>
        <taxon>Paracoccaceae</taxon>
        <taxon>Aliiroseovarius</taxon>
    </lineage>
</organism>
<dbReference type="InterPro" id="IPR023393">
    <property type="entry name" value="START-like_dom_sf"/>
</dbReference>
<accession>A0A545SYE5</accession>
<dbReference type="CDD" id="cd07814">
    <property type="entry name" value="SRPBCC_CalC_Aha1-like"/>
    <property type="match status" value="1"/>
</dbReference>
<comment type="similarity">
    <text evidence="1">Belongs to the AHA1 family.</text>
</comment>
<gene>
    <name evidence="3" type="ORF">FIL88_01010</name>
</gene>